<proteinExistence type="predicted"/>
<reference evidence="2 3" key="1">
    <citation type="submission" date="2019-07" db="EMBL/GenBank/DDBJ databases">
        <authorList>
            <person name="Hibberd C M."/>
            <person name="Gehrig L. J."/>
            <person name="Chang H.-W."/>
            <person name="Venkatesh S."/>
        </authorList>
    </citation>
    <scope>NUCLEOTIDE SEQUENCE [LARGE SCALE GENOMIC DNA]</scope>
    <source>
        <strain evidence="2">Blautia_luti_SSTS_Bg7063</strain>
    </source>
</reference>
<name>A0A564VK04_9FIRM</name>
<gene>
    <name evidence="2" type="ORF">RSSSTS7063_02503</name>
</gene>
<evidence type="ECO:0000313" key="2">
    <source>
        <dbReference type="EMBL" id="VUX32789.1"/>
    </source>
</evidence>
<feature type="region of interest" description="Disordered" evidence="1">
    <location>
        <begin position="1"/>
        <end position="23"/>
    </location>
</feature>
<dbReference type="EMBL" id="CABHNW010000022">
    <property type="protein sequence ID" value="VUX32789.1"/>
    <property type="molecule type" value="Genomic_DNA"/>
</dbReference>
<evidence type="ECO:0000256" key="1">
    <source>
        <dbReference type="SAM" id="MobiDB-lite"/>
    </source>
</evidence>
<dbReference type="AlphaFoldDB" id="A0A564VK04"/>
<keyword evidence="3" id="KW-1185">Reference proteome</keyword>
<protein>
    <submittedName>
        <fullName evidence="2">Uncharacterized protein</fullName>
    </submittedName>
</protein>
<organism evidence="2 3">
    <name type="scientific">Blautia luti</name>
    <dbReference type="NCBI Taxonomy" id="89014"/>
    <lineage>
        <taxon>Bacteria</taxon>
        <taxon>Bacillati</taxon>
        <taxon>Bacillota</taxon>
        <taxon>Clostridia</taxon>
        <taxon>Lachnospirales</taxon>
        <taxon>Lachnospiraceae</taxon>
        <taxon>Blautia</taxon>
    </lineage>
</organism>
<accession>A0A564VK04</accession>
<sequence length="134" mass="15900">MNYDNLKFPKQGKKKRKKLKPGKYPCERQKESIIPGDKKGRCYICGSHANIQNHHIFFGNSNRKNSDYCGLTVHLCLEHHKEGKMSAHKNREVDYRLRQIAQRAFEREHGSREQFMKIFGENCLEEDEKKDVYE</sequence>
<evidence type="ECO:0000313" key="3">
    <source>
        <dbReference type="Proteomes" id="UP000408482"/>
    </source>
</evidence>
<feature type="compositionally biased region" description="Basic residues" evidence="1">
    <location>
        <begin position="10"/>
        <end position="21"/>
    </location>
</feature>
<dbReference type="Proteomes" id="UP000408482">
    <property type="component" value="Unassembled WGS sequence"/>
</dbReference>